<evidence type="ECO:0000313" key="2">
    <source>
        <dbReference type="Proteomes" id="UP001165064"/>
    </source>
</evidence>
<sequence>MSNENFSIHGYNLVTLLKRLETATSRLEDVTIFQENLVSSNSAQQQPSATGAVPTAKAISTQASSAPAPVPAPVPAPAAPKPVEQEIPRSIKEFDNLIADYVDVLVANSKKIDPLVLQQAELFKKAFIAERNFLLAASQSKKVELTDKAFQEAITPINKEIMAIGDLKDKNRPSKFYNNLNTVAEGSPALGWIYFERI</sequence>
<reference evidence="1" key="1">
    <citation type="submission" date="2023-04" db="EMBL/GenBank/DDBJ databases">
        <title>Ambrosiozyma monospora NBRC 10751.</title>
        <authorList>
            <person name="Ichikawa N."/>
            <person name="Sato H."/>
            <person name="Tonouchi N."/>
        </authorList>
    </citation>
    <scope>NUCLEOTIDE SEQUENCE</scope>
    <source>
        <strain evidence="1">NBRC 10751</strain>
    </source>
</reference>
<evidence type="ECO:0000313" key="1">
    <source>
        <dbReference type="EMBL" id="GME86715.1"/>
    </source>
</evidence>
<name>A0ACB5TDD9_AMBMO</name>
<proteinExistence type="predicted"/>
<keyword evidence="2" id="KW-1185">Reference proteome</keyword>
<accession>A0ACB5TDD9</accession>
<organism evidence="1 2">
    <name type="scientific">Ambrosiozyma monospora</name>
    <name type="common">Yeast</name>
    <name type="synonym">Endomycopsis monosporus</name>
    <dbReference type="NCBI Taxonomy" id="43982"/>
    <lineage>
        <taxon>Eukaryota</taxon>
        <taxon>Fungi</taxon>
        <taxon>Dikarya</taxon>
        <taxon>Ascomycota</taxon>
        <taxon>Saccharomycotina</taxon>
        <taxon>Pichiomycetes</taxon>
        <taxon>Pichiales</taxon>
        <taxon>Pichiaceae</taxon>
        <taxon>Ambrosiozyma</taxon>
    </lineage>
</organism>
<comment type="caution">
    <text evidence="1">The sequence shown here is derived from an EMBL/GenBank/DDBJ whole genome shotgun (WGS) entry which is preliminary data.</text>
</comment>
<dbReference type="EMBL" id="BSXS01006971">
    <property type="protein sequence ID" value="GME86715.1"/>
    <property type="molecule type" value="Genomic_DNA"/>
</dbReference>
<dbReference type="Proteomes" id="UP001165064">
    <property type="component" value="Unassembled WGS sequence"/>
</dbReference>
<protein>
    <submittedName>
        <fullName evidence="1">Unnamed protein product</fullName>
    </submittedName>
</protein>
<gene>
    <name evidence="1" type="ORF">Amon02_000807000</name>
</gene>